<evidence type="ECO:0000313" key="2">
    <source>
        <dbReference type="Proteomes" id="UP000789702"/>
    </source>
</evidence>
<keyword evidence="2" id="KW-1185">Reference proteome</keyword>
<feature type="non-terminal residue" evidence="1">
    <location>
        <position position="1"/>
    </location>
</feature>
<proteinExistence type="predicted"/>
<organism evidence="1 2">
    <name type="scientific">Dentiscutata heterogama</name>
    <dbReference type="NCBI Taxonomy" id="1316150"/>
    <lineage>
        <taxon>Eukaryota</taxon>
        <taxon>Fungi</taxon>
        <taxon>Fungi incertae sedis</taxon>
        <taxon>Mucoromycota</taxon>
        <taxon>Glomeromycotina</taxon>
        <taxon>Glomeromycetes</taxon>
        <taxon>Diversisporales</taxon>
        <taxon>Gigasporaceae</taxon>
        <taxon>Dentiscutata</taxon>
    </lineage>
</organism>
<sequence length="119" mass="13402">DTPDTDKSKKMIPTKSSSYGPQNENTLKTSDKEDNEIQSIASRLNRGHLLLTLIDQIRSVNLILLETLLVKIKYFLQAEQEGIGKQAIKKALFNALSTGLDYTKKDTGVKWWLLEGPKL</sequence>
<evidence type="ECO:0000313" key="1">
    <source>
        <dbReference type="EMBL" id="CAG8744380.1"/>
    </source>
</evidence>
<dbReference type="EMBL" id="CAJVPU010042795">
    <property type="protein sequence ID" value="CAG8744380.1"/>
    <property type="molecule type" value="Genomic_DNA"/>
</dbReference>
<protein>
    <submittedName>
        <fullName evidence="1">11786_t:CDS:1</fullName>
    </submittedName>
</protein>
<name>A0ACA9QDV4_9GLOM</name>
<gene>
    <name evidence="1" type="ORF">DHETER_LOCUS14252</name>
</gene>
<accession>A0ACA9QDV4</accession>
<reference evidence="1" key="1">
    <citation type="submission" date="2021-06" db="EMBL/GenBank/DDBJ databases">
        <authorList>
            <person name="Kallberg Y."/>
            <person name="Tangrot J."/>
            <person name="Rosling A."/>
        </authorList>
    </citation>
    <scope>NUCLEOTIDE SEQUENCE</scope>
    <source>
        <strain evidence="1">IL203A</strain>
    </source>
</reference>
<dbReference type="Proteomes" id="UP000789702">
    <property type="component" value="Unassembled WGS sequence"/>
</dbReference>
<comment type="caution">
    <text evidence="1">The sequence shown here is derived from an EMBL/GenBank/DDBJ whole genome shotgun (WGS) entry which is preliminary data.</text>
</comment>